<protein>
    <recommendedName>
        <fullName evidence="1">Cell morphogenesis protein N-terminal domain-containing protein</fullName>
    </recommendedName>
</protein>
<evidence type="ECO:0000259" key="1">
    <source>
        <dbReference type="Pfam" id="PF14222"/>
    </source>
</evidence>
<dbReference type="AlphaFoldDB" id="A0A8S1J7H1"/>
<accession>A0A8S1J7H1</accession>
<evidence type="ECO:0000313" key="2">
    <source>
        <dbReference type="EMBL" id="CAD7701682.1"/>
    </source>
</evidence>
<feature type="domain" description="Cell morphogenesis protein N-terminal" evidence="1">
    <location>
        <begin position="93"/>
        <end position="515"/>
    </location>
</feature>
<name>A0A8S1J7H1_9CHLO</name>
<dbReference type="GO" id="GO:0000902">
    <property type="term" value="P:cell morphogenesis"/>
    <property type="evidence" value="ECO:0007669"/>
    <property type="project" value="InterPro"/>
</dbReference>
<proteinExistence type="predicted"/>
<dbReference type="Proteomes" id="UP000708148">
    <property type="component" value="Unassembled WGS sequence"/>
</dbReference>
<evidence type="ECO:0000313" key="3">
    <source>
        <dbReference type="Proteomes" id="UP000708148"/>
    </source>
</evidence>
<dbReference type="GO" id="GO:0005938">
    <property type="term" value="C:cell cortex"/>
    <property type="evidence" value="ECO:0007669"/>
    <property type="project" value="TreeGrafter"/>
</dbReference>
<reference evidence="2" key="1">
    <citation type="submission" date="2020-12" db="EMBL/GenBank/DDBJ databases">
        <authorList>
            <person name="Iha C."/>
        </authorList>
    </citation>
    <scope>NUCLEOTIDE SEQUENCE</scope>
</reference>
<dbReference type="InterPro" id="IPR025614">
    <property type="entry name" value="Cell_morpho_N"/>
</dbReference>
<dbReference type="InterPro" id="IPR039867">
    <property type="entry name" value="Furry/Tao3/Mor2"/>
</dbReference>
<dbReference type="EMBL" id="CAJHUC010001605">
    <property type="protein sequence ID" value="CAD7701682.1"/>
    <property type="molecule type" value="Genomic_DNA"/>
</dbReference>
<dbReference type="OrthoDB" id="6287725at2759"/>
<dbReference type="Pfam" id="PF14222">
    <property type="entry name" value="MOR2-PAG1_N"/>
    <property type="match status" value="1"/>
</dbReference>
<organism evidence="2 3">
    <name type="scientific">Ostreobium quekettii</name>
    <dbReference type="NCBI Taxonomy" id="121088"/>
    <lineage>
        <taxon>Eukaryota</taxon>
        <taxon>Viridiplantae</taxon>
        <taxon>Chlorophyta</taxon>
        <taxon>core chlorophytes</taxon>
        <taxon>Ulvophyceae</taxon>
        <taxon>TCBD clade</taxon>
        <taxon>Bryopsidales</taxon>
        <taxon>Ostreobineae</taxon>
        <taxon>Ostreobiaceae</taxon>
        <taxon>Ostreobium</taxon>
    </lineage>
</organism>
<gene>
    <name evidence="2" type="ORF">OSTQU699_LOCUS7039</name>
</gene>
<dbReference type="PANTHER" id="PTHR12295">
    <property type="entry name" value="FURRY-RELATED"/>
    <property type="match status" value="1"/>
</dbReference>
<dbReference type="GO" id="GO:0030427">
    <property type="term" value="C:site of polarized growth"/>
    <property type="evidence" value="ECO:0007669"/>
    <property type="project" value="TreeGrafter"/>
</dbReference>
<sequence length="565" mass="63116">MDSDGPSRQASVAEYVINEFQAVAKILLEKATPQVPLYATPEYARYDKLLKCLRLVGKANVPAVFDALWAWRARMEERLSGVVDTISIQCRRAVIECTLMETCLQLLEELPPPCSSVLGKGAEELERLAFSLAISAEQIISRPEAGQHLQRVVALSSHVIGALARGRLEAVSAMFFRMLENRIHSESTTHRQEIIALCAAMKHVRLSFDSEHEMAAAVNFLQHANPLRHANIPMKKSQVHHALASMLSSILLPLVVADVPRRGAEHVRVHLDKWFKTVATIEKSTTDWAVKKSKHVQDGYPLMTYLVCLEEDATFFQTSNRLVKKLHKQLRLKECRALTIDCLIQCIQCWLHRSSQARSGAVESKHMWLERVCKPVTSSVKKGFLTTTEQQDLVVKMCLVICDVAPDFAVEHIILGLLECDSVEGVTTGLRALMEMLLFEAQKLRGAKPSSPFRTPTLRASLDRHELEAQLLSYVAGGNHALKLLGLSNAISVVTERVGDLMDTYRHQFGNMALTNNPKSFPDMQTKDLMSGINAFCWALRLVPYIVPQCLMRDGLAEVLPLSVP</sequence>
<keyword evidence="3" id="KW-1185">Reference proteome</keyword>
<dbReference type="PANTHER" id="PTHR12295:SF30">
    <property type="entry name" value="PROTEIN FURRY"/>
    <property type="match status" value="1"/>
</dbReference>
<comment type="caution">
    <text evidence="2">The sequence shown here is derived from an EMBL/GenBank/DDBJ whole genome shotgun (WGS) entry which is preliminary data.</text>
</comment>